<dbReference type="HOGENOM" id="CLU_007383_1_7_10"/>
<dbReference type="RefSeq" id="WP_007173922.1">
    <property type="nucleotide sequence ID" value="NZ_GG704781.1"/>
</dbReference>
<dbReference type="Gene3D" id="3.40.50.720">
    <property type="entry name" value="NAD(P)-binding Rossmann-like Domain"/>
    <property type="match status" value="1"/>
</dbReference>
<dbReference type="eggNOG" id="COG0451">
    <property type="taxonomic scope" value="Bacteria"/>
</dbReference>
<organism evidence="3 4">
    <name type="scientific">Hallella bergensis DSM 17361</name>
    <dbReference type="NCBI Taxonomy" id="585502"/>
    <lineage>
        <taxon>Bacteria</taxon>
        <taxon>Pseudomonadati</taxon>
        <taxon>Bacteroidota</taxon>
        <taxon>Bacteroidia</taxon>
        <taxon>Bacteroidales</taxon>
        <taxon>Prevotellaceae</taxon>
        <taxon>Hallella</taxon>
    </lineage>
</organism>
<keyword evidence="4" id="KW-1185">Reference proteome</keyword>
<comment type="caution">
    <text evidence="3">The sequence shown here is derived from an EMBL/GenBank/DDBJ whole genome shotgun (WGS) entry which is preliminary data.</text>
</comment>
<evidence type="ECO:0000313" key="4">
    <source>
        <dbReference type="Proteomes" id="UP000003160"/>
    </source>
</evidence>
<dbReference type="PRINTS" id="PR01713">
    <property type="entry name" value="NUCEPIMERASE"/>
</dbReference>
<dbReference type="SUPFAM" id="SSF51735">
    <property type="entry name" value="NAD(P)-binding Rossmann-fold domains"/>
    <property type="match status" value="1"/>
</dbReference>
<dbReference type="OrthoDB" id="9801785at2"/>
<sequence>MKILVTGAAGFIGAALVKALIGKQHEVVGIDNINSYYDPALKYARLADVGIPSTAIAEHSMVESTRSSLYRFMKMDLTDRTAMKALFASEGFDIVFNLAGQAGVRYSIENPFAYVESNIFGFLNILESCRHHPVKHLVYASSSSIYGMNNRVPYSETDMTDSPVSLYAATKKSNELMAHAYSKLYGIPATGLRFFTVYGPWGRPDMAPSLFMKSVLDDTPIHVFNHGDMQRDFTYIDDVVNAMLLVAGHPSGETVPHTVYNVGHSSPVALMDFIRVIEEETGRKARLKMEPMQPGDVSCTYADISRLQHDFGFVPQVSVQQGIHAFYQWYKDYTRVSMSDGNGVRV</sequence>
<reference evidence="3 4" key="1">
    <citation type="submission" date="2009-10" db="EMBL/GenBank/DDBJ databases">
        <authorList>
            <person name="Qin X."/>
            <person name="Bachman B."/>
            <person name="Battles P."/>
            <person name="Bell A."/>
            <person name="Bess C."/>
            <person name="Bickham C."/>
            <person name="Chaboub L."/>
            <person name="Chen D."/>
            <person name="Coyle M."/>
            <person name="Deiros D.R."/>
            <person name="Dinh H."/>
            <person name="Forbes L."/>
            <person name="Fowler G."/>
            <person name="Francisco L."/>
            <person name="Fu Q."/>
            <person name="Gubbala S."/>
            <person name="Hale W."/>
            <person name="Han Y."/>
            <person name="Hemphill L."/>
            <person name="Highlander S.K."/>
            <person name="Hirani K."/>
            <person name="Hogues M."/>
            <person name="Jackson L."/>
            <person name="Jakkamsetti A."/>
            <person name="Javaid M."/>
            <person name="Jiang H."/>
            <person name="Korchina V."/>
            <person name="Kovar C."/>
            <person name="Lara F."/>
            <person name="Lee S."/>
            <person name="Mata R."/>
            <person name="Mathew T."/>
            <person name="Moen C."/>
            <person name="Morales K."/>
            <person name="Munidasa M."/>
            <person name="Nazareth L."/>
            <person name="Ngo R."/>
            <person name="Nguyen L."/>
            <person name="Okwuonu G."/>
            <person name="Ongeri F."/>
            <person name="Patil S."/>
            <person name="Petrosino J."/>
            <person name="Pham C."/>
            <person name="Pham P."/>
            <person name="Pu L.-L."/>
            <person name="Puazo M."/>
            <person name="Raj R."/>
            <person name="Reid J."/>
            <person name="Rouhana J."/>
            <person name="Saada N."/>
            <person name="Shang Y."/>
            <person name="Simmons D."/>
            <person name="Thornton R."/>
            <person name="Warren J."/>
            <person name="Weissenberger G."/>
            <person name="Zhang J."/>
            <person name="Zhang L."/>
            <person name="Zhou C."/>
            <person name="Zhu D."/>
            <person name="Muzny D."/>
            <person name="Worley K."/>
            <person name="Gibbs R."/>
        </authorList>
    </citation>
    <scope>NUCLEOTIDE SEQUENCE [LARGE SCALE GENOMIC DNA]</scope>
    <source>
        <strain evidence="3 4">DSM 17361</strain>
    </source>
</reference>
<evidence type="ECO:0000256" key="1">
    <source>
        <dbReference type="ARBA" id="ARBA00023027"/>
    </source>
</evidence>
<dbReference type="AlphaFoldDB" id="D1PXY4"/>
<dbReference type="GO" id="GO:0016853">
    <property type="term" value="F:isomerase activity"/>
    <property type="evidence" value="ECO:0007669"/>
    <property type="project" value="UniProtKB-KW"/>
</dbReference>
<accession>D1PXY4</accession>
<dbReference type="InterPro" id="IPR036291">
    <property type="entry name" value="NAD(P)-bd_dom_sf"/>
</dbReference>
<dbReference type="Pfam" id="PF01370">
    <property type="entry name" value="Epimerase"/>
    <property type="match status" value="1"/>
</dbReference>
<evidence type="ECO:0000259" key="2">
    <source>
        <dbReference type="Pfam" id="PF01370"/>
    </source>
</evidence>
<dbReference type="EMBL" id="ACKS01000072">
    <property type="protein sequence ID" value="EFA43805.1"/>
    <property type="molecule type" value="Genomic_DNA"/>
</dbReference>
<feature type="domain" description="NAD-dependent epimerase/dehydratase" evidence="2">
    <location>
        <begin position="3"/>
        <end position="263"/>
    </location>
</feature>
<proteinExistence type="predicted"/>
<gene>
    <name evidence="3" type="primary">wcfX</name>
    <name evidence="3" type="ORF">HMPREF0645_1819</name>
</gene>
<dbReference type="PANTHER" id="PTHR43574">
    <property type="entry name" value="EPIMERASE-RELATED"/>
    <property type="match status" value="1"/>
</dbReference>
<keyword evidence="1" id="KW-0520">NAD</keyword>
<dbReference type="EC" id="5.1.3.12" evidence="3"/>
<name>D1PXY4_9BACT</name>
<protein>
    <submittedName>
        <fullName evidence="3">NAD dependent epimerase/dehydratase family protein</fullName>
        <ecNumber evidence="3">5.1.3.12</ecNumber>
    </submittedName>
</protein>
<keyword evidence="3" id="KW-0413">Isomerase</keyword>
<dbReference type="Proteomes" id="UP000003160">
    <property type="component" value="Unassembled WGS sequence"/>
</dbReference>
<dbReference type="InterPro" id="IPR001509">
    <property type="entry name" value="Epimerase_deHydtase"/>
</dbReference>
<evidence type="ECO:0000313" key="3">
    <source>
        <dbReference type="EMBL" id="EFA43805.1"/>
    </source>
</evidence>